<name>A0A1I4LSG4_9FIRM</name>
<evidence type="ECO:0000313" key="1">
    <source>
        <dbReference type="EMBL" id="SFL93841.1"/>
    </source>
</evidence>
<dbReference type="EMBL" id="FOTI01000043">
    <property type="protein sequence ID" value="SFL93841.1"/>
    <property type="molecule type" value="Genomic_DNA"/>
</dbReference>
<reference evidence="1 2" key="1">
    <citation type="submission" date="2016-10" db="EMBL/GenBank/DDBJ databases">
        <authorList>
            <person name="de Groot N.N."/>
        </authorList>
    </citation>
    <scope>NUCLEOTIDE SEQUENCE [LARGE SCALE GENOMIC DNA]</scope>
    <source>
        <strain evidence="1 2">ATCC 51327</strain>
    </source>
</reference>
<proteinExistence type="predicted"/>
<keyword evidence="2" id="KW-1185">Reference proteome</keyword>
<dbReference type="AlphaFoldDB" id="A0A1I4LSG4"/>
<gene>
    <name evidence="1" type="ORF">SAMN02983006_02396</name>
</gene>
<protein>
    <submittedName>
        <fullName evidence="1">Uncharacterized protein</fullName>
    </submittedName>
</protein>
<dbReference type="Proteomes" id="UP000199006">
    <property type="component" value="Unassembled WGS sequence"/>
</dbReference>
<accession>A0A1I4LSG4</accession>
<dbReference type="STRING" id="29563.SAMN02983006_02396"/>
<organism evidence="1 2">
    <name type="scientific">Halanaerobium salsuginis</name>
    <dbReference type="NCBI Taxonomy" id="29563"/>
    <lineage>
        <taxon>Bacteria</taxon>
        <taxon>Bacillati</taxon>
        <taxon>Bacillota</taxon>
        <taxon>Clostridia</taxon>
        <taxon>Halanaerobiales</taxon>
        <taxon>Halanaerobiaceae</taxon>
        <taxon>Halanaerobium</taxon>
    </lineage>
</organism>
<sequence>MLIKDESFETVLIKEKIENGYTDTETGQWVSAGEKLVATCEADIQPSNSNVKHTETQTEFESDHIMFVNKTDINYEDSYSKIKKGYVAIDEAGDKYDIVFPGDWLEHLEIELKRS</sequence>
<evidence type="ECO:0000313" key="2">
    <source>
        <dbReference type="Proteomes" id="UP000199006"/>
    </source>
</evidence>
<dbReference type="RefSeq" id="WP_089862421.1">
    <property type="nucleotide sequence ID" value="NZ_FOTI01000043.1"/>
</dbReference>